<name>W1NU92_AMBTC</name>
<dbReference type="Proteomes" id="UP000017836">
    <property type="component" value="Unassembled WGS sequence"/>
</dbReference>
<evidence type="ECO:0000313" key="1">
    <source>
        <dbReference type="EMBL" id="ERM98214.1"/>
    </source>
</evidence>
<protein>
    <submittedName>
        <fullName evidence="1">Uncharacterized protein</fullName>
    </submittedName>
</protein>
<evidence type="ECO:0000313" key="2">
    <source>
        <dbReference type="Proteomes" id="UP000017836"/>
    </source>
</evidence>
<dbReference type="InterPro" id="IPR008978">
    <property type="entry name" value="HSP20-like_chaperone"/>
</dbReference>
<dbReference type="EMBL" id="KI395483">
    <property type="protein sequence ID" value="ERM98214.1"/>
    <property type="molecule type" value="Genomic_DNA"/>
</dbReference>
<reference evidence="2" key="1">
    <citation type="journal article" date="2013" name="Science">
        <title>The Amborella genome and the evolution of flowering plants.</title>
        <authorList>
            <consortium name="Amborella Genome Project"/>
        </authorList>
    </citation>
    <scope>NUCLEOTIDE SEQUENCE [LARGE SCALE GENOMIC DNA]</scope>
</reference>
<dbReference type="Gramene" id="ERM98214">
    <property type="protein sequence ID" value="ERM98214"/>
    <property type="gene ID" value="AMTR_s00095p00147230"/>
</dbReference>
<gene>
    <name evidence="1" type="ORF">AMTR_s00095p00147230</name>
</gene>
<organism evidence="1 2">
    <name type="scientific">Amborella trichopoda</name>
    <dbReference type="NCBI Taxonomy" id="13333"/>
    <lineage>
        <taxon>Eukaryota</taxon>
        <taxon>Viridiplantae</taxon>
        <taxon>Streptophyta</taxon>
        <taxon>Embryophyta</taxon>
        <taxon>Tracheophyta</taxon>
        <taxon>Spermatophyta</taxon>
        <taxon>Magnoliopsida</taxon>
        <taxon>Amborellales</taxon>
        <taxon>Amborellaceae</taxon>
        <taxon>Amborella</taxon>
    </lineage>
</organism>
<keyword evidence="2" id="KW-1185">Reference proteome</keyword>
<accession>W1NU92</accession>
<dbReference type="SUPFAM" id="SSF49764">
    <property type="entry name" value="HSP20-like chaperones"/>
    <property type="match status" value="1"/>
</dbReference>
<sequence>MCSTPSLLTFGTRSMASSLNRNTTTTSAFLNARFARKETDNAHAFKADLPGLKEEKVKLD</sequence>
<proteinExistence type="predicted"/>
<dbReference type="Gene3D" id="2.60.40.790">
    <property type="match status" value="1"/>
</dbReference>
<dbReference type="AlphaFoldDB" id="W1NU92"/>
<dbReference type="HOGENOM" id="CLU_2944785_0_0_1"/>